<dbReference type="SUPFAM" id="SSF49785">
    <property type="entry name" value="Galactose-binding domain-like"/>
    <property type="match status" value="2"/>
</dbReference>
<dbReference type="Proteomes" id="UP000269226">
    <property type="component" value="Chromosome"/>
</dbReference>
<feature type="domain" description="CBM6" evidence="1">
    <location>
        <begin position="792"/>
        <end position="953"/>
    </location>
</feature>
<dbReference type="SUPFAM" id="SSF51445">
    <property type="entry name" value="(Trans)glycosidases"/>
    <property type="match status" value="1"/>
</dbReference>
<name>A0A2Z5Y409_9ENTE</name>
<dbReference type="EMBL" id="AP018492">
    <property type="protein sequence ID" value="BBC61544.1"/>
    <property type="molecule type" value="Genomic_DNA"/>
</dbReference>
<evidence type="ECO:0000313" key="2">
    <source>
        <dbReference type="EMBL" id="BBC61544.1"/>
    </source>
</evidence>
<proteinExistence type="predicted"/>
<dbReference type="PROSITE" id="PS51175">
    <property type="entry name" value="CBM6"/>
    <property type="match status" value="2"/>
</dbReference>
<dbReference type="InterPro" id="IPR008979">
    <property type="entry name" value="Galactose-bd-like_sf"/>
</dbReference>
<dbReference type="RefSeq" id="WP_126347265.1">
    <property type="nucleotide sequence ID" value="NZ_AP018492.1"/>
</dbReference>
<organism evidence="2 3">
    <name type="scientific">Melissococcus plutonius</name>
    <dbReference type="NCBI Taxonomy" id="33970"/>
    <lineage>
        <taxon>Bacteria</taxon>
        <taxon>Bacillati</taxon>
        <taxon>Bacillota</taxon>
        <taxon>Bacilli</taxon>
        <taxon>Lactobacillales</taxon>
        <taxon>Enterococcaceae</taxon>
        <taxon>Melissococcus</taxon>
    </lineage>
</organism>
<dbReference type="GO" id="GO:0030246">
    <property type="term" value="F:carbohydrate binding"/>
    <property type="evidence" value="ECO:0007669"/>
    <property type="project" value="InterPro"/>
</dbReference>
<dbReference type="Gene3D" id="3.20.20.80">
    <property type="entry name" value="Glycosidases"/>
    <property type="match status" value="1"/>
</dbReference>
<dbReference type="InterPro" id="IPR005084">
    <property type="entry name" value="CBM6"/>
</dbReference>
<feature type="domain" description="CBM6" evidence="1">
    <location>
        <begin position="480"/>
        <end position="637"/>
    </location>
</feature>
<gene>
    <name evidence="2" type="ORF">DAT561_1446</name>
</gene>
<dbReference type="Gene3D" id="2.60.120.260">
    <property type="entry name" value="Galactose-binding domain-like"/>
    <property type="match status" value="3"/>
</dbReference>
<reference evidence="2 3" key="1">
    <citation type="submission" date="2018-01" db="EMBL/GenBank/DDBJ databases">
        <title>Whole genome sequence of Melissococcus plutonius DAT561.</title>
        <authorList>
            <person name="Okumura K."/>
            <person name="Takamatsu D."/>
            <person name="Okura M."/>
        </authorList>
    </citation>
    <scope>NUCLEOTIDE SEQUENCE [LARGE SCALE GENOMIC DNA]</scope>
    <source>
        <strain evidence="2 3">DAT561</strain>
    </source>
</reference>
<dbReference type="AlphaFoldDB" id="A0A2Z5Y409"/>
<evidence type="ECO:0000313" key="3">
    <source>
        <dbReference type="Proteomes" id="UP000269226"/>
    </source>
</evidence>
<evidence type="ECO:0000259" key="1">
    <source>
        <dbReference type="PROSITE" id="PS51175"/>
    </source>
</evidence>
<accession>A0A2Z5Y409</accession>
<sequence length="959" mass="109305">MINFLFIMYSIILFLPFADIVYADEGNSGAHTDKVSINSEGEIKKVTTNKDKKIEKNVPTLNFDAASNTGKMLHGSTGFLYGVSEIDIPSANLIEAIQPKMLIQKAADGKQHPSGDGYRLNSYLQNQGIKTNQIYLQDYYLEWPYESNGIEDYQEKVKTVVSKMLKNQSDQEVEQYSFVIFNEPDQIWYSGNNEKMCQDWSIIYQTIKTIHPKAKIAGPNYAKYNQKAYKAFFEYASKHHCLPDYITWHELQKDKLLSYKTHYNEAQKLIKQYYTDKNLKKPIIFINETVNFEDVGAPGPLVNWLSIFEETKTYASLPYWGLANSLNELAANTNEPNSAWWIYKWYNEMHGHTINMTQENIEKPGNFGALYGLTSIDEENQTIKTLFGGQAGKQQIKINNLQEIPAFNTAEKVHVKIYQTHYTGHHGFADEISVIFEGNIDLIGNQLNFSIEDAQLMDAFFAIITPESKIKKTKHASWRRTYEAEDATMIGQAKRFDKLDGSDLARSNRAEVGNINTKNDGVEYTVDVPQNGYYRLDSFYSVQAPQVDPLTLQYVESGGQNRAIGAVLKHKLFIDGKEKESLLYDSTVKWGYYNYKTVYVNLTKGLHKIKLMHDGKDQSGKEQGSVLAATLDKMDLSLVSENKNTIHVSAEELTSADSDFFFDNSYDYTSGSGYAKGKGKLDFYVNVPKDGYYELKLAASGGAATIYKKEMIYAKDAKAESKVGFEWLPISKFEVPKDQRLTKVNANSVYLAAGVNHLELRTNEELAIDYFDFHWKEKHTAKKEITIQAEEVYLQKNAENKDSYPYLPGSTATPQIIETPYASNGKAIEGFQGGKNNSLSFNVKVENEGAYILSIFYANNEPAPVMKNHNDQNYIHPYNTDLVERYAQISVNNQTPQTIYFRNTLSWDVYKNRIIKVNLKKGNNQITLSNDNSYKFSSIQDDFTPRFDKFVLAPLVYKH</sequence>
<dbReference type="GeneID" id="57043979"/>
<dbReference type="InterPro" id="IPR017853">
    <property type="entry name" value="GH"/>
</dbReference>
<dbReference type="CDD" id="cd04081">
    <property type="entry name" value="CBM35_galactosidase-like"/>
    <property type="match status" value="1"/>
</dbReference>
<protein>
    <recommendedName>
        <fullName evidence="1">CBM6 domain-containing protein</fullName>
    </recommendedName>
</protein>